<proteinExistence type="predicted"/>
<dbReference type="InterPro" id="IPR051210">
    <property type="entry name" value="Ub_ligase/GEF_domain"/>
</dbReference>
<dbReference type="PROSITE" id="PS50012">
    <property type="entry name" value="RCC1_3"/>
    <property type="match status" value="2"/>
</dbReference>
<feature type="repeat" description="RCC1" evidence="2">
    <location>
        <begin position="96"/>
        <end position="147"/>
    </location>
</feature>
<evidence type="ECO:0000256" key="1">
    <source>
        <dbReference type="ARBA" id="ARBA00022737"/>
    </source>
</evidence>
<keyword evidence="5" id="KW-1185">Reference proteome</keyword>
<dbReference type="EMBL" id="CAJZBQ010000041">
    <property type="protein sequence ID" value="CAG9326781.1"/>
    <property type="molecule type" value="Genomic_DNA"/>
</dbReference>
<dbReference type="Pfam" id="PF00415">
    <property type="entry name" value="RCC1"/>
    <property type="match status" value="2"/>
</dbReference>
<feature type="region of interest" description="Disordered" evidence="3">
    <location>
        <begin position="921"/>
        <end position="956"/>
    </location>
</feature>
<reference evidence="4" key="1">
    <citation type="submission" date="2021-09" db="EMBL/GenBank/DDBJ databases">
        <authorList>
            <consortium name="AG Swart"/>
            <person name="Singh M."/>
            <person name="Singh A."/>
            <person name="Seah K."/>
            <person name="Emmerich C."/>
        </authorList>
    </citation>
    <scope>NUCLEOTIDE SEQUENCE</scope>
    <source>
        <strain evidence="4">ATCC30299</strain>
    </source>
</reference>
<name>A0AAU9JQI2_9CILI</name>
<dbReference type="SUPFAM" id="SSF50985">
    <property type="entry name" value="RCC1/BLIP-II"/>
    <property type="match status" value="1"/>
</dbReference>
<accession>A0AAU9JQI2</accession>
<dbReference type="PANTHER" id="PTHR22870">
    <property type="entry name" value="REGULATOR OF CHROMOSOME CONDENSATION"/>
    <property type="match status" value="1"/>
</dbReference>
<dbReference type="PANTHER" id="PTHR22870:SF408">
    <property type="entry name" value="OS09G0560450 PROTEIN"/>
    <property type="match status" value="1"/>
</dbReference>
<feature type="compositionally biased region" description="Low complexity" evidence="3">
    <location>
        <begin position="943"/>
        <end position="953"/>
    </location>
</feature>
<evidence type="ECO:0000256" key="3">
    <source>
        <dbReference type="SAM" id="MobiDB-lite"/>
    </source>
</evidence>
<evidence type="ECO:0000313" key="5">
    <source>
        <dbReference type="Proteomes" id="UP001162131"/>
    </source>
</evidence>
<dbReference type="InterPro" id="IPR009091">
    <property type="entry name" value="RCC1/BLIP-II"/>
</dbReference>
<evidence type="ECO:0000256" key="2">
    <source>
        <dbReference type="PROSITE-ProRule" id="PRU00235"/>
    </source>
</evidence>
<organism evidence="4 5">
    <name type="scientific">Blepharisma stoltei</name>
    <dbReference type="NCBI Taxonomy" id="1481888"/>
    <lineage>
        <taxon>Eukaryota</taxon>
        <taxon>Sar</taxon>
        <taxon>Alveolata</taxon>
        <taxon>Ciliophora</taxon>
        <taxon>Postciliodesmatophora</taxon>
        <taxon>Heterotrichea</taxon>
        <taxon>Heterotrichida</taxon>
        <taxon>Blepharismidae</taxon>
        <taxon>Blepharisma</taxon>
    </lineage>
</organism>
<keyword evidence="1" id="KW-0677">Repeat</keyword>
<dbReference type="Gene3D" id="2.130.10.30">
    <property type="entry name" value="Regulator of chromosome condensation 1/beta-lactamase-inhibitor protein II"/>
    <property type="match status" value="1"/>
</dbReference>
<protein>
    <submittedName>
        <fullName evidence="4">Uncharacterized protein</fullName>
    </submittedName>
</protein>
<dbReference type="AlphaFoldDB" id="A0AAU9JQI2"/>
<dbReference type="InterPro" id="IPR000408">
    <property type="entry name" value="Reg_chr_condens"/>
</dbReference>
<gene>
    <name evidence="4" type="ORF">BSTOLATCC_MIC42048</name>
</gene>
<comment type="caution">
    <text evidence="4">The sequence shown here is derived from an EMBL/GenBank/DDBJ whole genome shotgun (WGS) entry which is preliminary data.</text>
</comment>
<feature type="repeat" description="RCC1" evidence="2">
    <location>
        <begin position="148"/>
        <end position="199"/>
    </location>
</feature>
<sequence length="1012" mass="116082">MEEDKYVKSYSAGFWKPDSDSSKRNLEIPSLITDQQSPIISLTLSQNWGFLLSADGKLCEIANSQSPTFPVEIPTPIKLIQVVCNDSIAIAIGSNRNMYSWGYDQDQTGLLGIPDVYEASSPTQIPGISNITQISIGTSHAAAINQEGQLITWGSGFHGELGTSGPICRQSPQIVTKAEKFKINQILCGDTFTCICTDGCYVYIFGSLGNSHHHLRGRLISTPKPSIGLSQKSRDNKILTTVPDLERHAVISMCCGNGFVSVLTDLGEVFFFDDCLTLIKAPIYQDSIIEMISCTENAVYGIDKNNGLIFEWKYNRKIRLSSSFESNICQLSCWSATVFAANEEYTNITLFNSQSIYSLFSCQTSIGFIEPIGYYLSIVYPYKRSEIAQQAVRNSLDLWNSAPVTPHMFNKTIRMESPVFIPEEENEMEKIFLEQINQEQEKQLLNAFRPTVFNVLQRAFKKIKEYTIMKIIHKRTLAATLVPTSIKKVLNRHEISSKFSAFQAIRNYVQNLIIIQEQNERNKQKRQLKIKEGTKLLLKMLSDCIFREEWFAFSQIKEYQLLYLQKKNAIMIIRKTFRNFIGHKVKCAFGKWKYYLRRMKSIEKQNEIKRKKEMNKADIIKLEHSLNIMNVIRMRTIRYGLNVWKEKTEKIRIYIENNKKKTESCLKNFVILLTLCREERKKESISAIKMISDAHKTSEKLKTLGIKLSEKVRNITAFSLNNHYKSLISYSRLSSYRPALIKIANICRLHMIETFSKIFKASKKLIMLSDLLKKHINMSLKNAFTVLSQNCRQKLNSRYQTFETPDISIFQESDMVLIQSIESIGDLTTSVASAYKKLSTLQTSNDLTIETKPDFNISLQSSDSKSKNLELFTYPSVSVLQTPREKRQTSSGIQTSIVLEKELTYQQKIIRNIMAKAGYLQEKSKSSPKRPPWIPPNKTVELSNAKNSNNSQQKRADYDNHLKERIKIIQQRKNPENLYSCAEIKQKREVCARRIKSYPDKTALHLISKHNS</sequence>
<dbReference type="Proteomes" id="UP001162131">
    <property type="component" value="Unassembled WGS sequence"/>
</dbReference>
<evidence type="ECO:0000313" key="4">
    <source>
        <dbReference type="EMBL" id="CAG9326781.1"/>
    </source>
</evidence>